<dbReference type="Pfam" id="PF06477">
    <property type="entry name" value="DUF1091"/>
    <property type="match status" value="1"/>
</dbReference>
<organism evidence="3">
    <name type="scientific">Drosophila persimilis</name>
    <name type="common">Fruit fly</name>
    <dbReference type="NCBI Taxonomy" id="7234"/>
    <lineage>
        <taxon>Eukaryota</taxon>
        <taxon>Metazoa</taxon>
        <taxon>Ecdysozoa</taxon>
        <taxon>Arthropoda</taxon>
        <taxon>Hexapoda</taxon>
        <taxon>Insecta</taxon>
        <taxon>Pterygota</taxon>
        <taxon>Neoptera</taxon>
        <taxon>Endopterygota</taxon>
        <taxon>Diptera</taxon>
        <taxon>Brachycera</taxon>
        <taxon>Muscomorpha</taxon>
        <taxon>Ephydroidea</taxon>
        <taxon>Drosophilidae</taxon>
        <taxon>Drosophila</taxon>
        <taxon>Sophophora</taxon>
    </lineage>
</organism>
<feature type="region of interest" description="Disordered" evidence="1">
    <location>
        <begin position="69"/>
        <end position="100"/>
    </location>
</feature>
<evidence type="ECO:0000313" key="2">
    <source>
        <dbReference type="EMBL" id="EDW24650.1"/>
    </source>
</evidence>
<evidence type="ECO:0000313" key="3">
    <source>
        <dbReference type="Proteomes" id="UP000008744"/>
    </source>
</evidence>
<sequence>MAASIRTETKTQTKTKTETQQQFPLPATPSTEEKEEDDKSISSVPFVEIPIESVRLLCYKKIPPIVENFFHSGPPGRSSPRSRRRSRSRSRSRSSGGSRTYTTTWCTGFKCGTKRVPWHGPFKCANMLQLRARGTCQGMAARMPGHGDHMHLTLFLLKPYDARLVSFISLSDGVWDVSKVRLIGRDRKMNGTISLLEDMDDDQYSFYAEAYVDTSGSGIYKKLPYSMPMTPACKGFKMYLPYFADSAKVGVNIDFPVDGPPCPLPKGTYYLKDILLNTSKWPSVMPRGYMKGVSYFFKNGKSAGVLEVTTHVVDRD</sequence>
<dbReference type="OMA" id="GPFKCAN"/>
<feature type="region of interest" description="Disordered" evidence="1">
    <location>
        <begin position="1"/>
        <end position="42"/>
    </location>
</feature>
<accession>B4G4Y4</accession>
<dbReference type="HOGENOM" id="CLU_903903_0_0_1"/>
<keyword evidence="3" id="KW-1185">Reference proteome</keyword>
<dbReference type="PANTHER" id="PTHR21112">
    <property type="entry name" value="CHEMOSENSORY PROTEIN A 29A-RELATED"/>
    <property type="match status" value="1"/>
</dbReference>
<feature type="compositionally biased region" description="Basic residues" evidence="1">
    <location>
        <begin position="80"/>
        <end position="92"/>
    </location>
</feature>
<dbReference type="PhylomeDB" id="B4G4Y4"/>
<protein>
    <submittedName>
        <fullName evidence="2">GL23277</fullName>
    </submittedName>
</protein>
<feature type="compositionally biased region" description="Basic and acidic residues" evidence="1">
    <location>
        <begin position="7"/>
        <end position="17"/>
    </location>
</feature>
<proteinExistence type="predicted"/>
<gene>
    <name evidence="2" type="primary">Dper\GL23277</name>
    <name evidence="2" type="ORF">Dper_GL23277</name>
</gene>
<dbReference type="Proteomes" id="UP000008744">
    <property type="component" value="Unassembled WGS sequence"/>
</dbReference>
<name>B4G4Y4_DROPE</name>
<evidence type="ECO:0000256" key="1">
    <source>
        <dbReference type="SAM" id="MobiDB-lite"/>
    </source>
</evidence>
<dbReference type="STRING" id="7234.B4G4Y4"/>
<dbReference type="InterPro" id="IPR010512">
    <property type="entry name" value="DUF1091"/>
</dbReference>
<reference evidence="2 3" key="1">
    <citation type="journal article" date="2007" name="Nature">
        <title>Evolution of genes and genomes on the Drosophila phylogeny.</title>
        <authorList>
            <consortium name="Drosophila 12 Genomes Consortium"/>
            <person name="Clark A.G."/>
            <person name="Eisen M.B."/>
            <person name="Smith D.R."/>
            <person name="Bergman C.M."/>
            <person name="Oliver B."/>
            <person name="Markow T.A."/>
            <person name="Kaufman T.C."/>
            <person name="Kellis M."/>
            <person name="Gelbart W."/>
            <person name="Iyer V.N."/>
            <person name="Pollard D.A."/>
            <person name="Sackton T.B."/>
            <person name="Larracuente A.M."/>
            <person name="Singh N.D."/>
            <person name="Abad J.P."/>
            <person name="Abt D.N."/>
            <person name="Adryan B."/>
            <person name="Aguade M."/>
            <person name="Akashi H."/>
            <person name="Anderson W.W."/>
            <person name="Aquadro C.F."/>
            <person name="Ardell D.H."/>
            <person name="Arguello R."/>
            <person name="Artieri C.G."/>
            <person name="Barbash D.A."/>
            <person name="Barker D."/>
            <person name="Barsanti P."/>
            <person name="Batterham P."/>
            <person name="Batzoglou S."/>
            <person name="Begun D."/>
            <person name="Bhutkar A."/>
            <person name="Blanco E."/>
            <person name="Bosak S.A."/>
            <person name="Bradley R.K."/>
            <person name="Brand A.D."/>
            <person name="Brent M.R."/>
            <person name="Brooks A.N."/>
            <person name="Brown R.H."/>
            <person name="Butlin R.K."/>
            <person name="Caggese C."/>
            <person name="Calvi B.R."/>
            <person name="Bernardo de Carvalho A."/>
            <person name="Caspi A."/>
            <person name="Castrezana S."/>
            <person name="Celniker S.E."/>
            <person name="Chang J.L."/>
            <person name="Chapple C."/>
            <person name="Chatterji S."/>
            <person name="Chinwalla A."/>
            <person name="Civetta A."/>
            <person name="Clifton S.W."/>
            <person name="Comeron J.M."/>
            <person name="Costello J.C."/>
            <person name="Coyne J.A."/>
            <person name="Daub J."/>
            <person name="David R.G."/>
            <person name="Delcher A.L."/>
            <person name="Delehaunty K."/>
            <person name="Do C.B."/>
            <person name="Ebling H."/>
            <person name="Edwards K."/>
            <person name="Eickbush T."/>
            <person name="Evans J.D."/>
            <person name="Filipski A."/>
            <person name="Findeiss S."/>
            <person name="Freyhult E."/>
            <person name="Fulton L."/>
            <person name="Fulton R."/>
            <person name="Garcia A.C."/>
            <person name="Gardiner A."/>
            <person name="Garfield D.A."/>
            <person name="Garvin B.E."/>
            <person name="Gibson G."/>
            <person name="Gilbert D."/>
            <person name="Gnerre S."/>
            <person name="Godfrey J."/>
            <person name="Good R."/>
            <person name="Gotea V."/>
            <person name="Gravely B."/>
            <person name="Greenberg A.J."/>
            <person name="Griffiths-Jones S."/>
            <person name="Gross S."/>
            <person name="Guigo R."/>
            <person name="Gustafson E.A."/>
            <person name="Haerty W."/>
            <person name="Hahn M.W."/>
            <person name="Halligan D.L."/>
            <person name="Halpern A.L."/>
            <person name="Halter G.M."/>
            <person name="Han M.V."/>
            <person name="Heger A."/>
            <person name="Hillier L."/>
            <person name="Hinrichs A.S."/>
            <person name="Holmes I."/>
            <person name="Hoskins R.A."/>
            <person name="Hubisz M.J."/>
            <person name="Hultmark D."/>
            <person name="Huntley M.A."/>
            <person name="Jaffe D.B."/>
            <person name="Jagadeeshan S."/>
            <person name="Jeck W.R."/>
            <person name="Johnson J."/>
            <person name="Jones C.D."/>
            <person name="Jordan W.C."/>
            <person name="Karpen G.H."/>
            <person name="Kataoka E."/>
            <person name="Keightley P.D."/>
            <person name="Kheradpour P."/>
            <person name="Kirkness E.F."/>
            <person name="Koerich L.B."/>
            <person name="Kristiansen K."/>
            <person name="Kudrna D."/>
            <person name="Kulathinal R.J."/>
            <person name="Kumar S."/>
            <person name="Kwok R."/>
            <person name="Lander E."/>
            <person name="Langley C.H."/>
            <person name="Lapoint R."/>
            <person name="Lazzaro B.P."/>
            <person name="Lee S.J."/>
            <person name="Levesque L."/>
            <person name="Li R."/>
            <person name="Lin C.F."/>
            <person name="Lin M.F."/>
            <person name="Lindblad-Toh K."/>
            <person name="Llopart A."/>
            <person name="Long M."/>
            <person name="Low L."/>
            <person name="Lozovsky E."/>
            <person name="Lu J."/>
            <person name="Luo M."/>
            <person name="Machado C.A."/>
            <person name="Makalowski W."/>
            <person name="Marzo M."/>
            <person name="Matsuda M."/>
            <person name="Matzkin L."/>
            <person name="McAllister B."/>
            <person name="McBride C.S."/>
            <person name="McKernan B."/>
            <person name="McKernan K."/>
            <person name="Mendez-Lago M."/>
            <person name="Minx P."/>
            <person name="Mollenhauer M.U."/>
            <person name="Montooth K."/>
            <person name="Mount S.M."/>
            <person name="Mu X."/>
            <person name="Myers E."/>
            <person name="Negre B."/>
            <person name="Newfeld S."/>
            <person name="Nielsen R."/>
            <person name="Noor M.A."/>
            <person name="O'Grady P."/>
            <person name="Pachter L."/>
            <person name="Papaceit M."/>
            <person name="Parisi M.J."/>
            <person name="Parisi M."/>
            <person name="Parts L."/>
            <person name="Pedersen J.S."/>
            <person name="Pesole G."/>
            <person name="Phillippy A.M."/>
            <person name="Ponting C.P."/>
            <person name="Pop M."/>
            <person name="Porcelli D."/>
            <person name="Powell J.R."/>
            <person name="Prohaska S."/>
            <person name="Pruitt K."/>
            <person name="Puig M."/>
            <person name="Quesneville H."/>
            <person name="Ram K.R."/>
            <person name="Rand D."/>
            <person name="Rasmussen M.D."/>
            <person name="Reed L.K."/>
            <person name="Reenan R."/>
            <person name="Reily A."/>
            <person name="Remington K.A."/>
            <person name="Rieger T.T."/>
            <person name="Ritchie M.G."/>
            <person name="Robin C."/>
            <person name="Rogers Y.H."/>
            <person name="Rohde C."/>
            <person name="Rozas J."/>
            <person name="Rubenfield M.J."/>
            <person name="Ruiz A."/>
            <person name="Russo S."/>
            <person name="Salzberg S.L."/>
            <person name="Sanchez-Gracia A."/>
            <person name="Saranga D.J."/>
            <person name="Sato H."/>
            <person name="Schaeffer S.W."/>
            <person name="Schatz M.C."/>
            <person name="Schlenke T."/>
            <person name="Schwartz R."/>
            <person name="Segarra C."/>
            <person name="Singh R.S."/>
            <person name="Sirot L."/>
            <person name="Sirota M."/>
            <person name="Sisneros N.B."/>
            <person name="Smith C.D."/>
            <person name="Smith T.F."/>
            <person name="Spieth J."/>
            <person name="Stage D.E."/>
            <person name="Stark A."/>
            <person name="Stephan W."/>
            <person name="Strausberg R.L."/>
            <person name="Strempel S."/>
            <person name="Sturgill D."/>
            <person name="Sutton G."/>
            <person name="Sutton G.G."/>
            <person name="Tao W."/>
            <person name="Teichmann S."/>
            <person name="Tobari Y.N."/>
            <person name="Tomimura Y."/>
            <person name="Tsolas J.M."/>
            <person name="Valente V.L."/>
            <person name="Venter E."/>
            <person name="Venter J.C."/>
            <person name="Vicario S."/>
            <person name="Vieira F.G."/>
            <person name="Vilella A.J."/>
            <person name="Villasante A."/>
            <person name="Walenz B."/>
            <person name="Wang J."/>
            <person name="Wasserman M."/>
            <person name="Watts T."/>
            <person name="Wilson D."/>
            <person name="Wilson R.K."/>
            <person name="Wing R.A."/>
            <person name="Wolfner M.F."/>
            <person name="Wong A."/>
            <person name="Wong G.K."/>
            <person name="Wu C.I."/>
            <person name="Wu G."/>
            <person name="Yamamoto D."/>
            <person name="Yang H.P."/>
            <person name="Yang S.P."/>
            <person name="Yorke J.A."/>
            <person name="Yoshida K."/>
            <person name="Zdobnov E."/>
            <person name="Zhang P."/>
            <person name="Zhang Y."/>
            <person name="Zimin A.V."/>
            <person name="Baldwin J."/>
            <person name="Abdouelleil A."/>
            <person name="Abdulkadir J."/>
            <person name="Abebe A."/>
            <person name="Abera B."/>
            <person name="Abreu J."/>
            <person name="Acer S.C."/>
            <person name="Aftuck L."/>
            <person name="Alexander A."/>
            <person name="An P."/>
            <person name="Anderson E."/>
            <person name="Anderson S."/>
            <person name="Arachi H."/>
            <person name="Azer M."/>
            <person name="Bachantsang P."/>
            <person name="Barry A."/>
            <person name="Bayul T."/>
            <person name="Berlin A."/>
            <person name="Bessette D."/>
            <person name="Bloom T."/>
            <person name="Blye J."/>
            <person name="Boguslavskiy L."/>
            <person name="Bonnet C."/>
            <person name="Boukhgalter B."/>
            <person name="Bourzgui I."/>
            <person name="Brown A."/>
            <person name="Cahill P."/>
            <person name="Channer S."/>
            <person name="Cheshatsang Y."/>
            <person name="Chuda L."/>
            <person name="Citroen M."/>
            <person name="Collymore A."/>
            <person name="Cooke P."/>
            <person name="Costello M."/>
            <person name="D'Aco K."/>
            <person name="Daza R."/>
            <person name="De Haan G."/>
            <person name="DeGray S."/>
            <person name="DeMaso C."/>
            <person name="Dhargay N."/>
            <person name="Dooley K."/>
            <person name="Dooley E."/>
            <person name="Doricent M."/>
            <person name="Dorje P."/>
            <person name="Dorjee K."/>
            <person name="Dupes A."/>
            <person name="Elong R."/>
            <person name="Falk J."/>
            <person name="Farina A."/>
            <person name="Faro S."/>
            <person name="Ferguson D."/>
            <person name="Fisher S."/>
            <person name="Foley C.D."/>
            <person name="Franke A."/>
            <person name="Friedrich D."/>
            <person name="Gadbois L."/>
            <person name="Gearin G."/>
            <person name="Gearin C.R."/>
            <person name="Giannoukos G."/>
            <person name="Goode T."/>
            <person name="Graham J."/>
            <person name="Grandbois E."/>
            <person name="Grewal S."/>
            <person name="Gyaltsen K."/>
            <person name="Hafez N."/>
            <person name="Hagos B."/>
            <person name="Hall J."/>
            <person name="Henson C."/>
            <person name="Hollinger A."/>
            <person name="Honan T."/>
            <person name="Huard M.D."/>
            <person name="Hughes L."/>
            <person name="Hurhula B."/>
            <person name="Husby M.E."/>
            <person name="Kamat A."/>
            <person name="Kanga B."/>
            <person name="Kashin S."/>
            <person name="Khazanovich D."/>
            <person name="Kisner P."/>
            <person name="Lance K."/>
            <person name="Lara M."/>
            <person name="Lee W."/>
            <person name="Lennon N."/>
            <person name="Letendre F."/>
            <person name="LeVine R."/>
            <person name="Lipovsky A."/>
            <person name="Liu X."/>
            <person name="Liu J."/>
            <person name="Liu S."/>
            <person name="Lokyitsang T."/>
            <person name="Lokyitsang Y."/>
            <person name="Lubonja R."/>
            <person name="Lui A."/>
            <person name="MacDonald P."/>
            <person name="Magnisalis V."/>
            <person name="Maru K."/>
            <person name="Matthews C."/>
            <person name="McCusker W."/>
            <person name="McDonough S."/>
            <person name="Mehta T."/>
            <person name="Meldrim J."/>
            <person name="Meneus L."/>
            <person name="Mihai O."/>
            <person name="Mihalev A."/>
            <person name="Mihova T."/>
            <person name="Mittelman R."/>
            <person name="Mlenga V."/>
            <person name="Montmayeur A."/>
            <person name="Mulrain L."/>
            <person name="Navidi A."/>
            <person name="Naylor J."/>
            <person name="Negash T."/>
            <person name="Nguyen T."/>
            <person name="Nguyen N."/>
            <person name="Nicol R."/>
            <person name="Norbu C."/>
            <person name="Norbu N."/>
            <person name="Novod N."/>
            <person name="O'Neill B."/>
            <person name="Osman S."/>
            <person name="Markiewicz E."/>
            <person name="Oyono O.L."/>
            <person name="Patti C."/>
            <person name="Phunkhang P."/>
            <person name="Pierre F."/>
            <person name="Priest M."/>
            <person name="Raghuraman S."/>
            <person name="Rege F."/>
            <person name="Reyes R."/>
            <person name="Rise C."/>
            <person name="Rogov P."/>
            <person name="Ross K."/>
            <person name="Ryan E."/>
            <person name="Settipalli S."/>
            <person name="Shea T."/>
            <person name="Sherpa N."/>
            <person name="Shi L."/>
            <person name="Shih D."/>
            <person name="Sparrow T."/>
            <person name="Spaulding J."/>
            <person name="Stalker J."/>
            <person name="Stange-Thomann N."/>
            <person name="Stavropoulos S."/>
            <person name="Stone C."/>
            <person name="Strader C."/>
            <person name="Tesfaye S."/>
            <person name="Thomson T."/>
            <person name="Thoulutsang Y."/>
            <person name="Thoulutsang D."/>
            <person name="Topham K."/>
            <person name="Topping I."/>
            <person name="Tsamla T."/>
            <person name="Vassiliev H."/>
            <person name="Vo A."/>
            <person name="Wangchuk T."/>
            <person name="Wangdi T."/>
            <person name="Weiand M."/>
            <person name="Wilkinson J."/>
            <person name="Wilson A."/>
            <person name="Yadav S."/>
            <person name="Young G."/>
            <person name="Yu Q."/>
            <person name="Zembek L."/>
            <person name="Zhong D."/>
            <person name="Zimmer A."/>
            <person name="Zwirko Z."/>
            <person name="Jaffe D.B."/>
            <person name="Alvarez P."/>
            <person name="Brockman W."/>
            <person name="Butler J."/>
            <person name="Chin C."/>
            <person name="Gnerre S."/>
            <person name="Grabherr M."/>
            <person name="Kleber M."/>
            <person name="Mauceli E."/>
            <person name="MacCallum I."/>
        </authorList>
    </citation>
    <scope>NUCLEOTIDE SEQUENCE [LARGE SCALE GENOMIC DNA]</scope>
    <source>
        <strain evidence="3">MSH-3 / Tucson 14011-0111.49</strain>
    </source>
</reference>
<dbReference type="PANTHER" id="PTHR21112:SF0">
    <property type="entry name" value="CHEMOSENSORY PROTEIN A 29A-RELATED"/>
    <property type="match status" value="1"/>
</dbReference>
<dbReference type="EMBL" id="CH479179">
    <property type="protein sequence ID" value="EDW24650.1"/>
    <property type="molecule type" value="Genomic_DNA"/>
</dbReference>
<dbReference type="AlphaFoldDB" id="B4G4Y4"/>
<dbReference type="OrthoDB" id="7851871at2759"/>